<accession>A0A1E5T4L5</accession>
<proteinExistence type="predicted"/>
<evidence type="ECO:0000313" key="2">
    <source>
        <dbReference type="Proteomes" id="UP000095552"/>
    </source>
</evidence>
<gene>
    <name evidence="1" type="ORF">BFP71_01060</name>
</gene>
<organism evidence="1 2">
    <name type="scientific">Roseivirga misakiensis</name>
    <dbReference type="NCBI Taxonomy" id="1563681"/>
    <lineage>
        <taxon>Bacteria</taxon>
        <taxon>Pseudomonadati</taxon>
        <taxon>Bacteroidota</taxon>
        <taxon>Cytophagia</taxon>
        <taxon>Cytophagales</taxon>
        <taxon>Roseivirgaceae</taxon>
        <taxon>Roseivirga</taxon>
    </lineage>
</organism>
<sequence length="162" mass="18549">MTDTNNIVPIGTPLKKVKDLPKSIITHMPFIMFRPFLKAHNGNEYITMDFLYFYKNLRVTSPFVDGQYFDELPEGNVLKFNAETFDKSIKNMVVKNTYYFKKDLKSNTLFFRMLASQETINAYNKANPKNPIGGGDFIDRDTGLPSFFTNDCEIGIPPVPPT</sequence>
<reference evidence="1 2" key="1">
    <citation type="submission" date="2016-08" db="EMBL/GenBank/DDBJ databases">
        <title>Draft genome of Fabibacter sp. strain SK-8.</title>
        <authorList>
            <person name="Wong S.-K."/>
            <person name="Hamasaki K."/>
            <person name="Yoshizawa S."/>
        </authorList>
    </citation>
    <scope>NUCLEOTIDE SEQUENCE [LARGE SCALE GENOMIC DNA]</scope>
    <source>
        <strain evidence="1 2">SK-8</strain>
    </source>
</reference>
<dbReference type="OrthoDB" id="981912at2"/>
<dbReference type="RefSeq" id="WP_069833608.1">
    <property type="nucleotide sequence ID" value="NZ_MDGQ01000003.1"/>
</dbReference>
<dbReference type="Proteomes" id="UP000095552">
    <property type="component" value="Unassembled WGS sequence"/>
</dbReference>
<evidence type="ECO:0000313" key="1">
    <source>
        <dbReference type="EMBL" id="OEK06296.1"/>
    </source>
</evidence>
<dbReference type="EMBL" id="MDGQ01000003">
    <property type="protein sequence ID" value="OEK06296.1"/>
    <property type="molecule type" value="Genomic_DNA"/>
</dbReference>
<keyword evidence="2" id="KW-1185">Reference proteome</keyword>
<comment type="caution">
    <text evidence="1">The sequence shown here is derived from an EMBL/GenBank/DDBJ whole genome shotgun (WGS) entry which is preliminary data.</text>
</comment>
<dbReference type="STRING" id="1563681.BFP71_01060"/>
<name>A0A1E5T4L5_9BACT</name>
<dbReference type="AlphaFoldDB" id="A0A1E5T4L5"/>
<protein>
    <submittedName>
        <fullName evidence="1">Uncharacterized protein</fullName>
    </submittedName>
</protein>